<dbReference type="PANTHER" id="PTHR30093:SF34">
    <property type="entry name" value="PREPILIN PEPTIDASE-DEPENDENT PROTEIN D"/>
    <property type="match status" value="1"/>
</dbReference>
<reference evidence="5" key="1">
    <citation type="submission" date="2015-08" db="EMBL/GenBank/DDBJ databases">
        <authorList>
            <person name="Varghese N."/>
        </authorList>
    </citation>
    <scope>NUCLEOTIDE SEQUENCE [LARGE SCALE GENOMIC DNA]</scope>
    <source>
        <strain evidence="5">DSM 27808</strain>
    </source>
</reference>
<keyword evidence="3" id="KW-0812">Transmembrane</keyword>
<keyword evidence="3" id="KW-1133">Transmembrane helix</keyword>
<organism evidence="4 5">
    <name type="scientific">Pseudidiomarina woesei</name>
    <dbReference type="NCBI Taxonomy" id="1381080"/>
    <lineage>
        <taxon>Bacteria</taxon>
        <taxon>Pseudomonadati</taxon>
        <taxon>Pseudomonadota</taxon>
        <taxon>Gammaproteobacteria</taxon>
        <taxon>Alteromonadales</taxon>
        <taxon>Idiomarinaceae</taxon>
        <taxon>Pseudidiomarina</taxon>
    </lineage>
</organism>
<comment type="similarity">
    <text evidence="1">Belongs to the N-Me-Phe pilin family.</text>
</comment>
<evidence type="ECO:0000313" key="4">
    <source>
        <dbReference type="EMBL" id="CUA86781.1"/>
    </source>
</evidence>
<dbReference type="InterPro" id="IPR012902">
    <property type="entry name" value="N_methyl_site"/>
</dbReference>
<sequence length="182" mass="18596">MKAQVQKGFTLIELMIVVAIIGILAAVAIPMYSDYTQRAKAGTGMAALASYKTGIAMCYQKRGIFDADNCSTAGQDGIPGRIDLDGTTVSVTGVRSATVATAQVPVDTDGDGTADGNEDVTGIIAELDATDTSGAYIVVNLTPKLVGGNMSWDITCSDYDAEGNSRVDGCTGEAVATTVPAG</sequence>
<dbReference type="Pfam" id="PF07963">
    <property type="entry name" value="N_methyl"/>
    <property type="match status" value="1"/>
</dbReference>
<dbReference type="AlphaFoldDB" id="A0A0K6H708"/>
<dbReference type="PANTHER" id="PTHR30093">
    <property type="entry name" value="GENERAL SECRETION PATHWAY PROTEIN G"/>
    <property type="match status" value="1"/>
</dbReference>
<dbReference type="RefSeq" id="WP_082432509.1">
    <property type="nucleotide sequence ID" value="NZ_CYHB01000004.1"/>
</dbReference>
<keyword evidence="3" id="KW-0472">Membrane</keyword>
<evidence type="ECO:0000313" key="5">
    <source>
        <dbReference type="Proteomes" id="UP000182598"/>
    </source>
</evidence>
<keyword evidence="2" id="KW-0488">Methylation</keyword>
<dbReference type="Gene3D" id="3.30.700.10">
    <property type="entry name" value="Glycoprotein, Type 4 Pilin"/>
    <property type="match status" value="1"/>
</dbReference>
<dbReference type="EMBL" id="CYHB01000004">
    <property type="protein sequence ID" value="CUA86781.1"/>
    <property type="molecule type" value="Genomic_DNA"/>
</dbReference>
<proteinExistence type="inferred from homology"/>
<dbReference type="OrthoDB" id="5918848at2"/>
<name>A0A0K6H708_9GAMM</name>
<evidence type="ECO:0000256" key="2">
    <source>
        <dbReference type="ARBA" id="ARBA00022481"/>
    </source>
</evidence>
<dbReference type="NCBIfam" id="TIGR02532">
    <property type="entry name" value="IV_pilin_GFxxxE"/>
    <property type="match status" value="1"/>
</dbReference>
<dbReference type="Proteomes" id="UP000182598">
    <property type="component" value="Unassembled WGS sequence"/>
</dbReference>
<accession>A0A0K6H708</accession>
<dbReference type="PROSITE" id="PS00409">
    <property type="entry name" value="PROKAR_NTER_METHYL"/>
    <property type="match status" value="1"/>
</dbReference>
<feature type="transmembrane region" description="Helical" evidence="3">
    <location>
        <begin position="12"/>
        <end position="32"/>
    </location>
</feature>
<evidence type="ECO:0000256" key="3">
    <source>
        <dbReference type="SAM" id="Phobius"/>
    </source>
</evidence>
<gene>
    <name evidence="4" type="ORF">Ga0061064_1617</name>
</gene>
<evidence type="ECO:0000256" key="1">
    <source>
        <dbReference type="ARBA" id="ARBA00005233"/>
    </source>
</evidence>
<dbReference type="SUPFAM" id="SSF54523">
    <property type="entry name" value="Pili subunits"/>
    <property type="match status" value="1"/>
</dbReference>
<keyword evidence="5" id="KW-1185">Reference proteome</keyword>
<protein>
    <submittedName>
        <fullName evidence="4">Prepilin-type N-terminal cleavage/methylation domain</fullName>
    </submittedName>
</protein>
<dbReference type="InterPro" id="IPR045584">
    <property type="entry name" value="Pilin-like"/>
</dbReference>